<sequence length="252" mass="27537">MKMKTLFAYFCVLTMVFAITTGCAKEQPAVVSGSSVVTKQTIDTLSLNPKNETINATPVLVTNPNDFLVLVNKHNMLPTGYKPDDLTEPNIPFLFKEHTEKRMMRKEAAAALEQLFAGARKDGIALAGVSAFRSFSTQQAVFSQYAKQDGAAKAQTYSALPGTSEHQTGLAIDLSGKDGKCAAADCFDGTAEAEWIAAHSAEYGFILRYPKGSESLTGYQYEPWHIRYVGREAALDMVKKGLVLEQYVQSTK</sequence>
<dbReference type="InterPro" id="IPR009045">
    <property type="entry name" value="Zn_M74/Hedgehog-like"/>
</dbReference>
<protein>
    <submittedName>
        <fullName evidence="3">M15 family metallopeptidase</fullName>
    </submittedName>
</protein>
<reference evidence="3 4" key="1">
    <citation type="submission" date="2019-07" db="EMBL/GenBank/DDBJ databases">
        <authorList>
            <person name="Kim J."/>
        </authorList>
    </citation>
    <scope>NUCLEOTIDE SEQUENCE [LARGE SCALE GENOMIC DNA]</scope>
    <source>
        <strain evidence="3 4">JC52</strain>
    </source>
</reference>
<dbReference type="Gene3D" id="3.30.1380.10">
    <property type="match status" value="1"/>
</dbReference>
<dbReference type="PANTHER" id="PTHR34385">
    <property type="entry name" value="D-ALANYL-D-ALANINE CARBOXYPEPTIDASE"/>
    <property type="match status" value="1"/>
</dbReference>
<name>A0A559K449_9BACL</name>
<feature type="chain" id="PRO_5021718270" evidence="1">
    <location>
        <begin position="25"/>
        <end position="252"/>
    </location>
</feature>
<dbReference type="AlphaFoldDB" id="A0A559K449"/>
<dbReference type="RefSeq" id="WP_144852862.1">
    <property type="nucleotide sequence ID" value="NZ_VNJI01000046.1"/>
</dbReference>
<dbReference type="PANTHER" id="PTHR34385:SF1">
    <property type="entry name" value="PEPTIDOGLYCAN L-ALANYL-D-GLUTAMATE ENDOPEPTIDASE CWLK"/>
    <property type="match status" value="1"/>
</dbReference>
<evidence type="ECO:0000313" key="3">
    <source>
        <dbReference type="EMBL" id="TVY06902.1"/>
    </source>
</evidence>
<dbReference type="GO" id="GO:0006508">
    <property type="term" value="P:proteolysis"/>
    <property type="evidence" value="ECO:0007669"/>
    <property type="project" value="InterPro"/>
</dbReference>
<keyword evidence="1" id="KW-0732">Signal</keyword>
<dbReference type="SUPFAM" id="SSF55166">
    <property type="entry name" value="Hedgehog/DD-peptidase"/>
    <property type="match status" value="1"/>
</dbReference>
<dbReference type="GO" id="GO:0008233">
    <property type="term" value="F:peptidase activity"/>
    <property type="evidence" value="ECO:0007669"/>
    <property type="project" value="InterPro"/>
</dbReference>
<dbReference type="OrthoDB" id="9792074at2"/>
<evidence type="ECO:0000256" key="1">
    <source>
        <dbReference type="SAM" id="SignalP"/>
    </source>
</evidence>
<feature type="signal peptide" evidence="1">
    <location>
        <begin position="1"/>
        <end position="24"/>
    </location>
</feature>
<dbReference type="PROSITE" id="PS51257">
    <property type="entry name" value="PROKAR_LIPOPROTEIN"/>
    <property type="match status" value="1"/>
</dbReference>
<dbReference type="EMBL" id="VNJI01000046">
    <property type="protein sequence ID" value="TVY06902.1"/>
    <property type="molecule type" value="Genomic_DNA"/>
</dbReference>
<dbReference type="CDD" id="cd14852">
    <property type="entry name" value="LD-carboxypeptidase"/>
    <property type="match status" value="1"/>
</dbReference>
<dbReference type="InterPro" id="IPR058193">
    <property type="entry name" value="VanY/YodJ_core_dom"/>
</dbReference>
<accession>A0A559K449</accession>
<organism evidence="3 4">
    <name type="scientific">Paenibacillus cremeus</name>
    <dbReference type="NCBI Taxonomy" id="2163881"/>
    <lineage>
        <taxon>Bacteria</taxon>
        <taxon>Bacillati</taxon>
        <taxon>Bacillota</taxon>
        <taxon>Bacilli</taxon>
        <taxon>Bacillales</taxon>
        <taxon>Paenibacillaceae</taxon>
        <taxon>Paenibacillus</taxon>
    </lineage>
</organism>
<evidence type="ECO:0000313" key="4">
    <source>
        <dbReference type="Proteomes" id="UP000317036"/>
    </source>
</evidence>
<dbReference type="Proteomes" id="UP000317036">
    <property type="component" value="Unassembled WGS sequence"/>
</dbReference>
<keyword evidence="4" id="KW-1185">Reference proteome</keyword>
<dbReference type="InterPro" id="IPR003709">
    <property type="entry name" value="VanY-like_core_dom"/>
</dbReference>
<dbReference type="InterPro" id="IPR052179">
    <property type="entry name" value="DD-CPase-like"/>
</dbReference>
<gene>
    <name evidence="3" type="ORF">FPZ49_26660</name>
</gene>
<evidence type="ECO:0000259" key="2">
    <source>
        <dbReference type="Pfam" id="PF02557"/>
    </source>
</evidence>
<feature type="domain" description="D-alanyl-D-alanine carboxypeptidase-like core" evidence="2">
    <location>
        <begin position="102"/>
        <end position="230"/>
    </location>
</feature>
<dbReference type="Pfam" id="PF02557">
    <property type="entry name" value="VanY"/>
    <property type="match status" value="1"/>
</dbReference>
<proteinExistence type="predicted"/>
<comment type="caution">
    <text evidence="3">The sequence shown here is derived from an EMBL/GenBank/DDBJ whole genome shotgun (WGS) entry which is preliminary data.</text>
</comment>